<feature type="region of interest" description="Disordered" evidence="1">
    <location>
        <begin position="1"/>
        <end position="24"/>
    </location>
</feature>
<feature type="compositionally biased region" description="Polar residues" evidence="1">
    <location>
        <begin position="192"/>
        <end position="207"/>
    </location>
</feature>
<comment type="caution">
    <text evidence="2">The sequence shown here is derived from an EMBL/GenBank/DDBJ whole genome shotgun (WGS) entry which is preliminary data.</text>
</comment>
<feature type="compositionally biased region" description="Basic and acidic residues" evidence="1">
    <location>
        <begin position="663"/>
        <end position="674"/>
    </location>
</feature>
<evidence type="ECO:0000313" key="3">
    <source>
        <dbReference type="Proteomes" id="UP001591681"/>
    </source>
</evidence>
<organism evidence="2 3">
    <name type="scientific">Coilia grayii</name>
    <name type="common">Gray's grenadier anchovy</name>
    <dbReference type="NCBI Taxonomy" id="363190"/>
    <lineage>
        <taxon>Eukaryota</taxon>
        <taxon>Metazoa</taxon>
        <taxon>Chordata</taxon>
        <taxon>Craniata</taxon>
        <taxon>Vertebrata</taxon>
        <taxon>Euteleostomi</taxon>
        <taxon>Actinopterygii</taxon>
        <taxon>Neopterygii</taxon>
        <taxon>Teleostei</taxon>
        <taxon>Clupei</taxon>
        <taxon>Clupeiformes</taxon>
        <taxon>Clupeoidei</taxon>
        <taxon>Engraulidae</taxon>
        <taxon>Coilinae</taxon>
        <taxon>Coilia</taxon>
    </lineage>
</organism>
<protein>
    <recommendedName>
        <fullName evidence="4">Microtubule-associated protein 9</fullName>
    </recommendedName>
</protein>
<dbReference type="EMBL" id="JBHFQA010000006">
    <property type="protein sequence ID" value="KAL2098175.1"/>
    <property type="molecule type" value="Genomic_DNA"/>
</dbReference>
<feature type="compositionally biased region" description="Low complexity" evidence="1">
    <location>
        <begin position="217"/>
        <end position="228"/>
    </location>
</feature>
<proteinExistence type="predicted"/>
<feature type="compositionally biased region" description="Low complexity" evidence="1">
    <location>
        <begin position="337"/>
        <end position="353"/>
    </location>
</feature>
<sequence>MSDDDLFRTLGHKKSPKTSRRTTFQDELEEAVLARAKKNNAESHTYSDDFEDDDVLTEILNRRKKKLDTFRKGKKQVKVQDFQLSDEEENARPKRVSFLKSRKMSCPVEGRHVQKGETEKQESANSINSALSESSQPTWSSGKSEQDKGHSALTSKSEESPSDSSQLWQAQSDTSVSQRCQSEMSVKKRDLSQFSPQLDQLETTQTPEHFLFENKRSVSSASAVSNSESRQRGSLSPQLSEEGQRVWFHSTQNSELDDTVTSQHQAPPLPHPRERGVTEISTAESVNGDGPPKPRPRQRMLRAGSPTEEKLAAEPSPGPTLSSSTSIPQSPVRRTETSSSSSSSGNRGTSSHSLQVEKGDSSSVGDGMSLQKSTEDALCNNGLDKSEECREGIYSTYFEENEESGDRPDGATSRQSNASGKTVVIRPGSAQISSSRRSGRMSSYKASSKYLGTLKILDQQLPGDDSQPEAADSLRAAIYQEWLQKKQEKLKAELQTKRREEKLKEEKTREEDLTKKEVAKASYEAWKEKKKETIKLKLKEKQETTRKQEREMNEKEEKKETAKKAFEKWKQEQDEILKGKVRKKIQTENELKQTKEMEKEYRKKDATAAFSKWNETKKDVIQEKRKTERKKEKIKQEEQQYEKEERDQMALEMYEKWMRRKEFQQKREKNEKRIQAILQYEPRPPWSPPNKTVPSGR</sequence>
<dbReference type="PANTHER" id="PTHR14739">
    <property type="entry name" value="MICROTUBULE-ASSOCIATED PROTEIN 9"/>
    <property type="match status" value="1"/>
</dbReference>
<accession>A0ABD1KG99</accession>
<feature type="region of interest" description="Disordered" evidence="1">
    <location>
        <begin position="69"/>
        <end position="444"/>
    </location>
</feature>
<feature type="region of interest" description="Disordered" evidence="1">
    <location>
        <begin position="663"/>
        <end position="697"/>
    </location>
</feature>
<feature type="region of interest" description="Disordered" evidence="1">
    <location>
        <begin position="624"/>
        <end position="645"/>
    </location>
</feature>
<evidence type="ECO:0000313" key="2">
    <source>
        <dbReference type="EMBL" id="KAL2098175.1"/>
    </source>
</evidence>
<gene>
    <name evidence="2" type="ORF">ACEWY4_007382</name>
</gene>
<feature type="compositionally biased region" description="Basic and acidic residues" evidence="1">
    <location>
        <begin position="109"/>
        <end position="122"/>
    </location>
</feature>
<dbReference type="AlphaFoldDB" id="A0ABD1KG99"/>
<feature type="compositionally biased region" description="Basic residues" evidence="1">
    <location>
        <begin position="93"/>
        <end position="103"/>
    </location>
</feature>
<dbReference type="Proteomes" id="UP001591681">
    <property type="component" value="Unassembled WGS sequence"/>
</dbReference>
<dbReference type="PANTHER" id="PTHR14739:SF9">
    <property type="entry name" value="MICROTUBULE-ASSOCIATED PROTEIN 9"/>
    <property type="match status" value="1"/>
</dbReference>
<name>A0ABD1KG99_9TELE</name>
<dbReference type="InterPro" id="IPR026106">
    <property type="entry name" value="MAP9"/>
</dbReference>
<feature type="compositionally biased region" description="Basic residues" evidence="1">
    <location>
        <begin position="10"/>
        <end position="20"/>
    </location>
</feature>
<evidence type="ECO:0008006" key="4">
    <source>
        <dbReference type="Google" id="ProtNLM"/>
    </source>
</evidence>
<feature type="compositionally biased region" description="Polar residues" evidence="1">
    <location>
        <begin position="166"/>
        <end position="184"/>
    </location>
</feature>
<feature type="region of interest" description="Disordered" evidence="1">
    <location>
        <begin position="540"/>
        <end position="562"/>
    </location>
</feature>
<keyword evidence="3" id="KW-1185">Reference proteome</keyword>
<feature type="region of interest" description="Disordered" evidence="1">
    <location>
        <begin position="493"/>
        <end position="514"/>
    </location>
</feature>
<feature type="compositionally biased region" description="Low complexity" evidence="1">
    <location>
        <begin position="319"/>
        <end position="328"/>
    </location>
</feature>
<feature type="compositionally biased region" description="Low complexity" evidence="1">
    <location>
        <begin position="433"/>
        <end position="443"/>
    </location>
</feature>
<feature type="compositionally biased region" description="Polar residues" evidence="1">
    <location>
        <begin position="232"/>
        <end position="241"/>
    </location>
</feature>
<reference evidence="2 3" key="1">
    <citation type="submission" date="2024-09" db="EMBL/GenBank/DDBJ databases">
        <title>A chromosome-level genome assembly of Gray's grenadier anchovy, Coilia grayii.</title>
        <authorList>
            <person name="Fu Z."/>
        </authorList>
    </citation>
    <scope>NUCLEOTIDE SEQUENCE [LARGE SCALE GENOMIC DNA]</scope>
    <source>
        <strain evidence="2">G4</strain>
        <tissue evidence="2">Muscle</tissue>
    </source>
</reference>
<feature type="compositionally biased region" description="Polar residues" evidence="1">
    <location>
        <begin position="123"/>
        <end position="143"/>
    </location>
</feature>
<evidence type="ECO:0000256" key="1">
    <source>
        <dbReference type="SAM" id="MobiDB-lite"/>
    </source>
</evidence>
<feature type="compositionally biased region" description="Polar residues" evidence="1">
    <location>
        <begin position="249"/>
        <end position="265"/>
    </location>
</feature>